<evidence type="ECO:0000256" key="2">
    <source>
        <dbReference type="ARBA" id="ARBA00006337"/>
    </source>
</evidence>
<dbReference type="Proteomes" id="UP000252147">
    <property type="component" value="Unassembled WGS sequence"/>
</dbReference>
<dbReference type="AlphaFoldDB" id="A0A368BP27"/>
<keyword evidence="5" id="KW-0677">Repeat</keyword>
<feature type="domain" description="CBS" evidence="12">
    <location>
        <begin position="268"/>
        <end position="325"/>
    </location>
</feature>
<evidence type="ECO:0000256" key="11">
    <source>
        <dbReference type="SAM" id="Phobius"/>
    </source>
</evidence>
<evidence type="ECO:0000256" key="7">
    <source>
        <dbReference type="ARBA" id="ARBA00023122"/>
    </source>
</evidence>
<sequence>MDISTFDNFDLLIVIILLILILLSAFFSSSETSLMAINQIKLDNAEEKGSISAKRVNSLRAKITEVLGVILIGNNLVNISASALLTYYIISKFGDQYVWAGTLILTIVVIIFAEIAPKNYATKQPESIAYPASRPLEILTNIIGWFAKILTSIGNLITGTNSDENYFSQNLNRDELKSVLQKDTEQVDEDEMIALKSLLELNELTVEDILIPIQEVISININDENIKSIPEKDIFFPVFDETSQDILGFIHSKEADQLQALGSSAKDILISPYYVPESTSLFAQLKQFQKTGNEIGMVVDEYGNFTGIVTLEDLIEQIIGRLNQEEKDPSMLINDDLSVTADGSTTIRELNTYMSWDLPEDGQKTISGLITDELDMIPTANICITLGSYKLETLGIEDNLIKEVKVSRVSEDSTDII</sequence>
<name>A0A368BP27_9GAMM</name>
<dbReference type="SUPFAM" id="SSF54631">
    <property type="entry name" value="CBS-domain pair"/>
    <property type="match status" value="1"/>
</dbReference>
<dbReference type="InterPro" id="IPR000644">
    <property type="entry name" value="CBS_dom"/>
</dbReference>
<dbReference type="Gene3D" id="3.10.580.10">
    <property type="entry name" value="CBS-domain"/>
    <property type="match status" value="1"/>
</dbReference>
<evidence type="ECO:0000313" key="14">
    <source>
        <dbReference type="EMBL" id="RCL38825.1"/>
    </source>
</evidence>
<comment type="subcellular location">
    <subcellularLocation>
        <location evidence="1">Cell membrane</location>
        <topology evidence="1">Multi-pass membrane protein</topology>
    </subcellularLocation>
</comment>
<evidence type="ECO:0000313" key="15">
    <source>
        <dbReference type="Proteomes" id="UP000252147"/>
    </source>
</evidence>
<evidence type="ECO:0000259" key="12">
    <source>
        <dbReference type="PROSITE" id="PS51371"/>
    </source>
</evidence>
<evidence type="ECO:0000256" key="5">
    <source>
        <dbReference type="ARBA" id="ARBA00022737"/>
    </source>
</evidence>
<evidence type="ECO:0000256" key="6">
    <source>
        <dbReference type="ARBA" id="ARBA00022989"/>
    </source>
</evidence>
<dbReference type="InterPro" id="IPR016169">
    <property type="entry name" value="FAD-bd_PCMH_sub2"/>
</dbReference>
<dbReference type="InterPro" id="IPR046342">
    <property type="entry name" value="CBS_dom_sf"/>
</dbReference>
<dbReference type="InterPro" id="IPR002550">
    <property type="entry name" value="CNNM"/>
</dbReference>
<dbReference type="Gene3D" id="3.30.465.10">
    <property type="match status" value="1"/>
</dbReference>
<evidence type="ECO:0000259" key="13">
    <source>
        <dbReference type="PROSITE" id="PS51846"/>
    </source>
</evidence>
<keyword evidence="8 10" id="KW-0472">Membrane</keyword>
<dbReference type="PANTHER" id="PTHR22777:SF32">
    <property type="entry name" value="UPF0053 INNER MEMBRANE PROTEIN YFJD"/>
    <property type="match status" value="1"/>
</dbReference>
<feature type="transmembrane region" description="Helical" evidence="11">
    <location>
        <begin position="12"/>
        <end position="29"/>
    </location>
</feature>
<comment type="caution">
    <text evidence="14">The sequence shown here is derived from an EMBL/GenBank/DDBJ whole genome shotgun (WGS) entry which is preliminary data.</text>
</comment>
<dbReference type="GO" id="GO:0005886">
    <property type="term" value="C:plasma membrane"/>
    <property type="evidence" value="ECO:0007669"/>
    <property type="project" value="UniProtKB-SubCell"/>
</dbReference>
<comment type="similarity">
    <text evidence="2">Belongs to the UPF0053 family.</text>
</comment>
<keyword evidence="6 10" id="KW-1133">Transmembrane helix</keyword>
<evidence type="ECO:0000256" key="1">
    <source>
        <dbReference type="ARBA" id="ARBA00004651"/>
    </source>
</evidence>
<dbReference type="Pfam" id="PF01595">
    <property type="entry name" value="CNNM"/>
    <property type="match status" value="1"/>
</dbReference>
<dbReference type="InterPro" id="IPR036318">
    <property type="entry name" value="FAD-bd_PCMH-like_sf"/>
</dbReference>
<evidence type="ECO:0000256" key="8">
    <source>
        <dbReference type="ARBA" id="ARBA00023136"/>
    </source>
</evidence>
<accession>A0A368BP27</accession>
<dbReference type="EMBL" id="QOPD01000002">
    <property type="protein sequence ID" value="RCL38825.1"/>
    <property type="molecule type" value="Genomic_DNA"/>
</dbReference>
<gene>
    <name evidence="14" type="ORF">DBW97_02080</name>
</gene>
<keyword evidence="7 9" id="KW-0129">CBS domain</keyword>
<evidence type="ECO:0000256" key="9">
    <source>
        <dbReference type="PROSITE-ProRule" id="PRU00703"/>
    </source>
</evidence>
<organism evidence="14 15">
    <name type="scientific">SAR86 cluster bacterium</name>
    <dbReference type="NCBI Taxonomy" id="2030880"/>
    <lineage>
        <taxon>Bacteria</taxon>
        <taxon>Pseudomonadati</taxon>
        <taxon>Pseudomonadota</taxon>
        <taxon>Gammaproteobacteria</taxon>
        <taxon>SAR86 cluster</taxon>
    </lineage>
</organism>
<dbReference type="SUPFAM" id="SSF56176">
    <property type="entry name" value="FAD-binding/transporter-associated domain-like"/>
    <property type="match status" value="1"/>
</dbReference>
<keyword evidence="3" id="KW-1003">Cell membrane</keyword>
<feature type="transmembrane region" description="Helical" evidence="11">
    <location>
        <begin position="96"/>
        <end position="116"/>
    </location>
</feature>
<dbReference type="Pfam" id="PF00571">
    <property type="entry name" value="CBS"/>
    <property type="match status" value="1"/>
</dbReference>
<dbReference type="InterPro" id="IPR044751">
    <property type="entry name" value="Ion_transp-like_CBS"/>
</dbReference>
<dbReference type="SMART" id="SM01091">
    <property type="entry name" value="CorC_HlyC"/>
    <property type="match status" value="1"/>
</dbReference>
<protein>
    <submittedName>
        <fullName evidence="14">DUF21 domain-containing protein</fullName>
    </submittedName>
</protein>
<dbReference type="GO" id="GO:0050660">
    <property type="term" value="F:flavin adenine dinucleotide binding"/>
    <property type="evidence" value="ECO:0007669"/>
    <property type="project" value="InterPro"/>
</dbReference>
<dbReference type="PROSITE" id="PS51371">
    <property type="entry name" value="CBS"/>
    <property type="match status" value="1"/>
</dbReference>
<proteinExistence type="inferred from homology"/>
<evidence type="ECO:0000256" key="10">
    <source>
        <dbReference type="PROSITE-ProRule" id="PRU01193"/>
    </source>
</evidence>
<evidence type="ECO:0000256" key="3">
    <source>
        <dbReference type="ARBA" id="ARBA00022475"/>
    </source>
</evidence>
<dbReference type="PANTHER" id="PTHR22777">
    <property type="entry name" value="HEMOLYSIN-RELATED"/>
    <property type="match status" value="1"/>
</dbReference>
<evidence type="ECO:0000256" key="4">
    <source>
        <dbReference type="ARBA" id="ARBA00022692"/>
    </source>
</evidence>
<dbReference type="CDD" id="cd04590">
    <property type="entry name" value="CBS_pair_CorC_HlyC_assoc"/>
    <property type="match status" value="1"/>
</dbReference>
<dbReference type="Pfam" id="PF03471">
    <property type="entry name" value="CorC_HlyC"/>
    <property type="match status" value="1"/>
</dbReference>
<keyword evidence="4 10" id="KW-0812">Transmembrane</keyword>
<dbReference type="InterPro" id="IPR005170">
    <property type="entry name" value="Transptr-assoc_dom"/>
</dbReference>
<reference evidence="14 15" key="1">
    <citation type="journal article" date="2018" name="Microbiome">
        <title>Fine metagenomic profile of the Mediterranean stratified and mixed water columns revealed by assembly and recruitment.</title>
        <authorList>
            <person name="Haro-Moreno J.M."/>
            <person name="Lopez-Perez M."/>
            <person name="De La Torre J.R."/>
            <person name="Picazo A."/>
            <person name="Camacho A."/>
            <person name="Rodriguez-Valera F."/>
        </authorList>
    </citation>
    <scope>NUCLEOTIDE SEQUENCE [LARGE SCALE GENOMIC DNA]</scope>
    <source>
        <strain evidence="14">MED-G83</strain>
    </source>
</reference>
<feature type="domain" description="CNNM transmembrane" evidence="13">
    <location>
        <begin position="6"/>
        <end position="191"/>
    </location>
</feature>
<feature type="transmembrane region" description="Helical" evidence="11">
    <location>
        <begin position="66"/>
        <end position="90"/>
    </location>
</feature>
<dbReference type="PROSITE" id="PS51846">
    <property type="entry name" value="CNNM"/>
    <property type="match status" value="1"/>
</dbReference>